<keyword evidence="1" id="KW-0472">Membrane</keyword>
<dbReference type="Proteomes" id="UP000321583">
    <property type="component" value="Unassembled WGS sequence"/>
</dbReference>
<feature type="transmembrane region" description="Helical" evidence="1">
    <location>
        <begin position="69"/>
        <end position="87"/>
    </location>
</feature>
<dbReference type="AlphaFoldDB" id="A0A562DKG7"/>
<reference evidence="2 3" key="1">
    <citation type="submission" date="2019-07" db="EMBL/GenBank/DDBJ databases">
        <title>Genome sequencing of lignin-degrading bacterial isolates.</title>
        <authorList>
            <person name="Gladden J."/>
        </authorList>
    </citation>
    <scope>NUCLEOTIDE SEQUENCE [LARGE SCALE GENOMIC DNA]</scope>
    <source>
        <strain evidence="2 3">J19</strain>
    </source>
</reference>
<accession>A0A562DKG7</accession>
<keyword evidence="3" id="KW-1185">Reference proteome</keyword>
<dbReference type="RefSeq" id="WP_028914466.1">
    <property type="nucleotide sequence ID" value="NZ_VLJS01000059.1"/>
</dbReference>
<organism evidence="2 3">
    <name type="scientific">Pseudoxanthomonas taiwanensis J19</name>
    <dbReference type="NCBI Taxonomy" id="935569"/>
    <lineage>
        <taxon>Bacteria</taxon>
        <taxon>Pseudomonadati</taxon>
        <taxon>Pseudomonadota</taxon>
        <taxon>Gammaproteobacteria</taxon>
        <taxon>Lysobacterales</taxon>
        <taxon>Lysobacteraceae</taxon>
        <taxon>Pseudoxanthomonas</taxon>
    </lineage>
</organism>
<protein>
    <recommendedName>
        <fullName evidence="4">DUF1453 domain-containing protein</fullName>
    </recommendedName>
</protein>
<feature type="transmembrane region" description="Helical" evidence="1">
    <location>
        <begin position="107"/>
        <end position="130"/>
    </location>
</feature>
<gene>
    <name evidence="2" type="ORF">L613_003000000110</name>
</gene>
<evidence type="ECO:0000313" key="2">
    <source>
        <dbReference type="EMBL" id="TWH10054.1"/>
    </source>
</evidence>
<name>A0A562DKG7_9GAMM</name>
<comment type="caution">
    <text evidence="2">The sequence shown here is derived from an EMBL/GenBank/DDBJ whole genome shotgun (WGS) entry which is preliminary data.</text>
</comment>
<feature type="transmembrane region" description="Helical" evidence="1">
    <location>
        <begin position="142"/>
        <end position="161"/>
    </location>
</feature>
<dbReference type="EMBL" id="VLJS01000059">
    <property type="protein sequence ID" value="TWH10054.1"/>
    <property type="molecule type" value="Genomic_DNA"/>
</dbReference>
<evidence type="ECO:0000256" key="1">
    <source>
        <dbReference type="SAM" id="Phobius"/>
    </source>
</evidence>
<feature type="transmembrane region" description="Helical" evidence="1">
    <location>
        <begin position="43"/>
        <end position="62"/>
    </location>
</feature>
<proteinExistence type="predicted"/>
<keyword evidence="1" id="KW-0812">Transmembrane</keyword>
<sequence>MPLLLALVAALALFLALLPVALALRIRGAFNTRRQAWLLPLRLAWWSSLLSAVLFALAALLAGLFWRNVWTYVPLAALAGIVLGLLATTRVRFVETTAGLFYRTSPVLSVGLLALVLVRLVAGLVQGLRVAFGDATWPESGWLSHAGLMAVGGLLLGYALVMTRYLCMRTAAYRRDGGVLRRP</sequence>
<evidence type="ECO:0000313" key="3">
    <source>
        <dbReference type="Proteomes" id="UP000321583"/>
    </source>
</evidence>
<keyword evidence="1" id="KW-1133">Transmembrane helix</keyword>
<evidence type="ECO:0008006" key="4">
    <source>
        <dbReference type="Google" id="ProtNLM"/>
    </source>
</evidence>